<evidence type="ECO:0000256" key="4">
    <source>
        <dbReference type="ARBA" id="ARBA00023136"/>
    </source>
</evidence>
<feature type="transmembrane region" description="Helical" evidence="5">
    <location>
        <begin position="153"/>
        <end position="171"/>
    </location>
</feature>
<keyword evidence="3 5" id="KW-1133">Transmembrane helix</keyword>
<keyword evidence="2 5" id="KW-0812">Transmembrane</keyword>
<dbReference type="Proteomes" id="UP000031572">
    <property type="component" value="Unassembled WGS sequence"/>
</dbReference>
<evidence type="ECO:0000256" key="1">
    <source>
        <dbReference type="ARBA" id="ARBA00004141"/>
    </source>
</evidence>
<evidence type="ECO:0000256" key="5">
    <source>
        <dbReference type="SAM" id="Phobius"/>
    </source>
</evidence>
<feature type="transmembrane region" description="Helical" evidence="5">
    <location>
        <begin position="100"/>
        <end position="120"/>
    </location>
</feature>
<comment type="subcellular location">
    <subcellularLocation>
        <location evidence="1">Membrane</location>
        <topology evidence="1">Multi-pass membrane protein</topology>
    </subcellularLocation>
</comment>
<evidence type="ECO:0000259" key="6">
    <source>
        <dbReference type="Pfam" id="PF00892"/>
    </source>
</evidence>
<dbReference type="AlphaFoldDB" id="A0A0C1Y8A9"/>
<protein>
    <submittedName>
        <fullName evidence="7">Membrane protein</fullName>
    </submittedName>
</protein>
<feature type="transmembrane region" description="Helical" evidence="5">
    <location>
        <begin position="46"/>
        <end position="64"/>
    </location>
</feature>
<evidence type="ECO:0000313" key="8">
    <source>
        <dbReference type="Proteomes" id="UP000031572"/>
    </source>
</evidence>
<comment type="caution">
    <text evidence="7">The sequence shown here is derived from an EMBL/GenBank/DDBJ whole genome shotgun (WGS) entry which is preliminary data.</text>
</comment>
<dbReference type="GO" id="GO:0016020">
    <property type="term" value="C:membrane"/>
    <property type="evidence" value="ECO:0007669"/>
    <property type="project" value="UniProtKB-SubCell"/>
</dbReference>
<feature type="domain" description="EamA" evidence="6">
    <location>
        <begin position="155"/>
        <end position="284"/>
    </location>
</feature>
<dbReference type="Pfam" id="PF00892">
    <property type="entry name" value="EamA"/>
    <property type="match status" value="1"/>
</dbReference>
<keyword evidence="8" id="KW-1185">Reference proteome</keyword>
<sequence>MESAMDSSAVRRPLALAALVAVTMIAFAGNSLLCRAALKHTGIDAASFTTIRIASGALVLWLLVRQRGARLDGRGSWLSAFALFAYAGGFSYAYTSLPAGTGALLLFGAVQATMVGYGIWSGERLRAMQLLGLLLALGGLAGLLLPGLSAPPLQGAVLMLAAGAAWGIYSLRGKGAGDPTAVTAGNFCRATLFAAMLSLIMAGSARLDAAGVGYAVASGALTSGIGYALWYTVLPALRATTASTLQLSVPVIAALGGILFLGEPVTLRIVLAAVAILGGIALVILNRHR</sequence>
<dbReference type="PANTHER" id="PTHR32322">
    <property type="entry name" value="INNER MEMBRANE TRANSPORTER"/>
    <property type="match status" value="1"/>
</dbReference>
<gene>
    <name evidence="7" type="ORF">TSA66_23630</name>
</gene>
<accession>A0A0C1Y8A9</accession>
<dbReference type="EMBL" id="JWJG01000028">
    <property type="protein sequence ID" value="KIF83153.1"/>
    <property type="molecule type" value="Genomic_DNA"/>
</dbReference>
<feature type="transmembrane region" description="Helical" evidence="5">
    <location>
        <begin position="127"/>
        <end position="147"/>
    </location>
</feature>
<reference evidence="7 8" key="1">
    <citation type="submission" date="2014-12" db="EMBL/GenBank/DDBJ databases">
        <title>Denitrispirillum autotrophicum gen. nov., sp. nov., Denitrifying, Facultatively Autotrophic Bacteria Isolated from Rice Paddy Soil.</title>
        <authorList>
            <person name="Ishii S."/>
            <person name="Ashida N."/>
            <person name="Ohno H."/>
            <person name="Otsuka S."/>
            <person name="Yokota A."/>
            <person name="Senoo K."/>
        </authorList>
    </citation>
    <scope>NUCLEOTIDE SEQUENCE [LARGE SCALE GENOMIC DNA]</scope>
    <source>
        <strain evidence="7 8">TSA66</strain>
    </source>
</reference>
<name>A0A0C1Y8A9_9BURK</name>
<proteinExistence type="predicted"/>
<dbReference type="InterPro" id="IPR037185">
    <property type="entry name" value="EmrE-like"/>
</dbReference>
<dbReference type="SUPFAM" id="SSF103481">
    <property type="entry name" value="Multidrug resistance efflux transporter EmrE"/>
    <property type="match status" value="2"/>
</dbReference>
<keyword evidence="4 5" id="KW-0472">Membrane</keyword>
<feature type="transmembrane region" description="Helical" evidence="5">
    <location>
        <begin position="242"/>
        <end position="261"/>
    </location>
</feature>
<feature type="transmembrane region" description="Helical" evidence="5">
    <location>
        <begin position="267"/>
        <end position="285"/>
    </location>
</feature>
<feature type="transmembrane region" description="Helical" evidence="5">
    <location>
        <begin position="76"/>
        <end position="94"/>
    </location>
</feature>
<feature type="transmembrane region" description="Helical" evidence="5">
    <location>
        <begin position="183"/>
        <end position="205"/>
    </location>
</feature>
<dbReference type="PANTHER" id="PTHR32322:SF9">
    <property type="entry name" value="AMINO-ACID METABOLITE EFFLUX PUMP-RELATED"/>
    <property type="match status" value="1"/>
</dbReference>
<dbReference type="STRING" id="709839.TSA66_23630"/>
<evidence type="ECO:0000256" key="2">
    <source>
        <dbReference type="ARBA" id="ARBA00022692"/>
    </source>
</evidence>
<evidence type="ECO:0000313" key="7">
    <source>
        <dbReference type="EMBL" id="KIF83153.1"/>
    </source>
</evidence>
<evidence type="ECO:0000256" key="3">
    <source>
        <dbReference type="ARBA" id="ARBA00022989"/>
    </source>
</evidence>
<feature type="transmembrane region" description="Helical" evidence="5">
    <location>
        <begin position="211"/>
        <end position="230"/>
    </location>
</feature>
<dbReference type="InterPro" id="IPR050638">
    <property type="entry name" value="AA-Vitamin_Transporters"/>
</dbReference>
<dbReference type="InterPro" id="IPR000620">
    <property type="entry name" value="EamA_dom"/>
</dbReference>
<organism evidence="7 8">
    <name type="scientific">Noviherbaspirillum autotrophicum</name>
    <dbReference type="NCBI Taxonomy" id="709839"/>
    <lineage>
        <taxon>Bacteria</taxon>
        <taxon>Pseudomonadati</taxon>
        <taxon>Pseudomonadota</taxon>
        <taxon>Betaproteobacteria</taxon>
        <taxon>Burkholderiales</taxon>
        <taxon>Oxalobacteraceae</taxon>
        <taxon>Noviherbaspirillum</taxon>
    </lineage>
</organism>